<dbReference type="Proteomes" id="UP000479190">
    <property type="component" value="Unassembled WGS sequence"/>
</dbReference>
<organism evidence="2 3">
    <name type="scientific">Trichogramma brassicae</name>
    <dbReference type="NCBI Taxonomy" id="86971"/>
    <lineage>
        <taxon>Eukaryota</taxon>
        <taxon>Metazoa</taxon>
        <taxon>Ecdysozoa</taxon>
        <taxon>Arthropoda</taxon>
        <taxon>Hexapoda</taxon>
        <taxon>Insecta</taxon>
        <taxon>Pterygota</taxon>
        <taxon>Neoptera</taxon>
        <taxon>Endopterygota</taxon>
        <taxon>Hymenoptera</taxon>
        <taxon>Apocrita</taxon>
        <taxon>Proctotrupomorpha</taxon>
        <taxon>Chalcidoidea</taxon>
        <taxon>Trichogrammatidae</taxon>
        <taxon>Trichogramma</taxon>
    </lineage>
</organism>
<protein>
    <submittedName>
        <fullName evidence="2">Uncharacterized protein</fullName>
    </submittedName>
</protein>
<keyword evidence="3" id="KW-1185">Reference proteome</keyword>
<evidence type="ECO:0000256" key="1">
    <source>
        <dbReference type="SAM" id="MobiDB-lite"/>
    </source>
</evidence>
<gene>
    <name evidence="2" type="ORF">TBRA_LOCUS6574</name>
</gene>
<evidence type="ECO:0000313" key="2">
    <source>
        <dbReference type="EMBL" id="CAB0034676.1"/>
    </source>
</evidence>
<accession>A0A6H5IDR4</accession>
<evidence type="ECO:0000313" key="3">
    <source>
        <dbReference type="Proteomes" id="UP000479190"/>
    </source>
</evidence>
<reference evidence="2 3" key="1">
    <citation type="submission" date="2020-02" db="EMBL/GenBank/DDBJ databases">
        <authorList>
            <person name="Ferguson B K."/>
        </authorList>
    </citation>
    <scope>NUCLEOTIDE SEQUENCE [LARGE SCALE GENOMIC DNA]</scope>
</reference>
<sequence>MSRGARGLESTNVRRPNNSVCAFAIESLRHLSNYSIGSLNNVHRGSNISLARSGQNMPRKHRDRVKSTGIIKGEGGCTRESVFISIGHIKVLESSRCPLHQISSSSRRGARSWREREREARKAKVRQLVSKSRPLIVGAIARILPHQMLSPLLTYSQYTYKQSRVPSSCTCGIGPGKTRQHENVYEPSVGINTRSPSPRRKGRKPLARQQQQQQLIFLIRAYIFIKYVHNETRLASRAIEAHRRLHRASIRQLTRTGSLIISGFQPGFRRNRRKKRHRIGLVINHARVSRLCRKFINKPLENVDVYLPIERSVGLADPNDQPRRKLIIQRNLSEGAQSSYQRALPKIPELIDQAPLI</sequence>
<feature type="region of interest" description="Disordered" evidence="1">
    <location>
        <begin position="188"/>
        <end position="207"/>
    </location>
</feature>
<dbReference type="AlphaFoldDB" id="A0A6H5IDR4"/>
<name>A0A6H5IDR4_9HYME</name>
<dbReference type="EMBL" id="CADCXV010000750">
    <property type="protein sequence ID" value="CAB0034676.1"/>
    <property type="molecule type" value="Genomic_DNA"/>
</dbReference>
<proteinExistence type="predicted"/>
<feature type="compositionally biased region" description="Basic residues" evidence="1">
    <location>
        <begin position="197"/>
        <end position="206"/>
    </location>
</feature>